<dbReference type="InterPro" id="IPR005501">
    <property type="entry name" value="LamB/YcsF/PxpA-like"/>
</dbReference>
<dbReference type="InterPro" id="IPR011330">
    <property type="entry name" value="Glyco_hydro/deAcase_b/a-brl"/>
</dbReference>
<dbReference type="PANTHER" id="PTHR30292:SF0">
    <property type="entry name" value="5-OXOPROLINASE SUBUNIT A"/>
    <property type="match status" value="1"/>
</dbReference>
<keyword evidence="3" id="KW-1185">Reference proteome</keyword>
<comment type="similarity">
    <text evidence="1">Belongs to the LamB/PxpA family.</text>
</comment>
<evidence type="ECO:0000313" key="2">
    <source>
        <dbReference type="EMBL" id="MBB5020361.1"/>
    </source>
</evidence>
<dbReference type="Pfam" id="PF03746">
    <property type="entry name" value="LamB_YcsF"/>
    <property type="match status" value="1"/>
</dbReference>
<keyword evidence="1" id="KW-0547">Nucleotide-binding</keyword>
<organism evidence="2 3">
    <name type="scientific">Chitinivorax tropicus</name>
    <dbReference type="NCBI Taxonomy" id="714531"/>
    <lineage>
        <taxon>Bacteria</taxon>
        <taxon>Pseudomonadati</taxon>
        <taxon>Pseudomonadota</taxon>
        <taxon>Betaproteobacteria</taxon>
        <taxon>Chitinivorax</taxon>
    </lineage>
</organism>
<dbReference type="Gene3D" id="3.20.20.370">
    <property type="entry name" value="Glycoside hydrolase/deacetylase"/>
    <property type="match status" value="1"/>
</dbReference>
<reference evidence="2 3" key="1">
    <citation type="submission" date="2020-08" db="EMBL/GenBank/DDBJ databases">
        <title>Genomic Encyclopedia of Type Strains, Phase IV (KMG-IV): sequencing the most valuable type-strain genomes for metagenomic binning, comparative biology and taxonomic classification.</title>
        <authorList>
            <person name="Goeker M."/>
        </authorList>
    </citation>
    <scope>NUCLEOTIDE SEQUENCE [LARGE SCALE GENOMIC DNA]</scope>
    <source>
        <strain evidence="2 3">DSM 27165</strain>
    </source>
</reference>
<protein>
    <recommendedName>
        <fullName evidence="1">5-oxoprolinase subunit A</fullName>
        <shortName evidence="1">5-OPase subunit A</shortName>
        <ecNumber evidence="1">3.5.2.9</ecNumber>
    </recommendedName>
    <alternativeName>
        <fullName evidence="1">5-oxoprolinase (ATP-hydrolyzing) subunit A</fullName>
    </alternativeName>
</protein>
<dbReference type="PANTHER" id="PTHR30292">
    <property type="entry name" value="UNCHARACTERIZED PROTEIN YBGL-RELATED"/>
    <property type="match status" value="1"/>
</dbReference>
<name>A0A840MYY1_9PROT</name>
<comment type="catalytic activity">
    <reaction evidence="1">
        <text>5-oxo-L-proline + ATP + 2 H2O = L-glutamate + ADP + phosphate + H(+)</text>
        <dbReference type="Rhea" id="RHEA:10348"/>
        <dbReference type="ChEBI" id="CHEBI:15377"/>
        <dbReference type="ChEBI" id="CHEBI:15378"/>
        <dbReference type="ChEBI" id="CHEBI:29985"/>
        <dbReference type="ChEBI" id="CHEBI:30616"/>
        <dbReference type="ChEBI" id="CHEBI:43474"/>
        <dbReference type="ChEBI" id="CHEBI:58402"/>
        <dbReference type="ChEBI" id="CHEBI:456216"/>
        <dbReference type="EC" id="3.5.2.9"/>
    </reaction>
</comment>
<dbReference type="SUPFAM" id="SSF88713">
    <property type="entry name" value="Glycoside hydrolase/deacetylase"/>
    <property type="match status" value="1"/>
</dbReference>
<dbReference type="NCBIfam" id="NF003814">
    <property type="entry name" value="PRK05406.1-3"/>
    <property type="match status" value="1"/>
</dbReference>
<accession>A0A840MYY1</accession>
<proteinExistence type="inferred from homology"/>
<dbReference type="CDD" id="cd10787">
    <property type="entry name" value="LamB_YcsF_like"/>
    <property type="match status" value="1"/>
</dbReference>
<comment type="subunit">
    <text evidence="1">Forms a complex composed of PxpA, PxpB and PxpC.</text>
</comment>
<dbReference type="AlphaFoldDB" id="A0A840MYY1"/>
<dbReference type="GO" id="GO:0017168">
    <property type="term" value="F:5-oxoprolinase (ATP-hydrolyzing) activity"/>
    <property type="evidence" value="ECO:0007669"/>
    <property type="project" value="UniProtKB-UniRule"/>
</dbReference>
<gene>
    <name evidence="1" type="primary">pxpA</name>
    <name evidence="2" type="ORF">HNQ59_003680</name>
</gene>
<sequence length="246" mass="26158">MVVDLNADLGEGCGDDEAIIACISSANIACGWHAGDSRTQLQAIRAAIRHGVAIGAHPSFPDRAHFGRQTMHRTPELVYIDLLMQIGGLQAAVQGLGGQLKHVKPHGALYNQAAKDPALADAIAQAVKVCNPQLKLMGLAGSELIKAGQRAGLQVIEEVFADRAYLRDGTLAPRGTPGAVIADLTMAVQQTLQMIRHGRVTALDGEVIAIRADSICLHGDGEHALTFAKQLRRTLQTEGWEVRASD</sequence>
<dbReference type="NCBIfam" id="NF003815">
    <property type="entry name" value="PRK05406.1-4"/>
    <property type="match status" value="1"/>
</dbReference>
<dbReference type="EC" id="3.5.2.9" evidence="1"/>
<comment type="function">
    <text evidence="1">Catalyzes the cleavage of 5-oxoproline to form L-glutamate coupled to the hydrolysis of ATP to ADP and inorganic phosphate.</text>
</comment>
<evidence type="ECO:0000256" key="1">
    <source>
        <dbReference type="HAMAP-Rule" id="MF_00691"/>
    </source>
</evidence>
<comment type="caution">
    <text evidence="2">The sequence shown here is derived from an EMBL/GenBank/DDBJ whole genome shotgun (WGS) entry which is preliminary data.</text>
</comment>
<evidence type="ECO:0000313" key="3">
    <source>
        <dbReference type="Proteomes" id="UP000575898"/>
    </source>
</evidence>
<dbReference type="NCBIfam" id="NF003816">
    <property type="entry name" value="PRK05406.1-5"/>
    <property type="match status" value="1"/>
</dbReference>
<dbReference type="GO" id="GO:0005524">
    <property type="term" value="F:ATP binding"/>
    <property type="evidence" value="ECO:0007669"/>
    <property type="project" value="UniProtKB-UniRule"/>
</dbReference>
<dbReference type="EMBL" id="JACHHY010000032">
    <property type="protein sequence ID" value="MBB5020361.1"/>
    <property type="molecule type" value="Genomic_DNA"/>
</dbReference>
<dbReference type="HAMAP" id="MF_00691">
    <property type="entry name" value="PxpA"/>
    <property type="match status" value="1"/>
</dbReference>
<keyword evidence="1" id="KW-0067">ATP-binding</keyword>
<keyword evidence="1" id="KW-0378">Hydrolase</keyword>
<dbReference type="RefSeq" id="WP_184041761.1">
    <property type="nucleotide sequence ID" value="NZ_JACHHY010000032.1"/>
</dbReference>
<dbReference type="GO" id="GO:0005975">
    <property type="term" value="P:carbohydrate metabolic process"/>
    <property type="evidence" value="ECO:0007669"/>
    <property type="project" value="InterPro"/>
</dbReference>
<dbReference type="Proteomes" id="UP000575898">
    <property type="component" value="Unassembled WGS sequence"/>
</dbReference>